<evidence type="ECO:0000313" key="18">
    <source>
        <dbReference type="Proteomes" id="UP000187367"/>
    </source>
</evidence>
<keyword evidence="18" id="KW-1185">Reference proteome</keyword>
<dbReference type="PROSITE" id="PS00137">
    <property type="entry name" value="SUBTILASE_HIS"/>
    <property type="match status" value="1"/>
</dbReference>
<dbReference type="AlphaFoldDB" id="A0A1R1QN20"/>
<dbReference type="GO" id="GO:0005576">
    <property type="term" value="C:extracellular region"/>
    <property type="evidence" value="ECO:0007669"/>
    <property type="project" value="UniProtKB-SubCell"/>
</dbReference>
<evidence type="ECO:0000256" key="10">
    <source>
        <dbReference type="ARBA" id="ARBA00022837"/>
    </source>
</evidence>
<dbReference type="Gene3D" id="3.30.70.80">
    <property type="entry name" value="Peptidase S8 propeptide/proteinase inhibitor I9"/>
    <property type="match status" value="1"/>
</dbReference>
<feature type="active site" description="Charge relay system" evidence="11">
    <location>
        <position position="326"/>
    </location>
</feature>
<dbReference type="InterPro" id="IPR000209">
    <property type="entry name" value="Peptidase_S8/S53_dom"/>
</dbReference>
<organism evidence="17 18">
    <name type="scientific">Bacillus swezeyi</name>
    <dbReference type="NCBI Taxonomy" id="1925020"/>
    <lineage>
        <taxon>Bacteria</taxon>
        <taxon>Bacillati</taxon>
        <taxon>Bacillota</taxon>
        <taxon>Bacilli</taxon>
        <taxon>Bacillales</taxon>
        <taxon>Bacillaceae</taxon>
        <taxon>Bacillus</taxon>
    </lineage>
</organism>
<dbReference type="PROSITE" id="PS00136">
    <property type="entry name" value="SUBTILASE_ASP"/>
    <property type="match status" value="1"/>
</dbReference>
<dbReference type="GO" id="GO:0004252">
    <property type="term" value="F:serine-type endopeptidase activity"/>
    <property type="evidence" value="ECO:0007669"/>
    <property type="project" value="UniProtKB-UniRule"/>
</dbReference>
<feature type="coiled-coil region" evidence="13">
    <location>
        <begin position="422"/>
        <end position="457"/>
    </location>
</feature>
<evidence type="ECO:0000256" key="14">
    <source>
        <dbReference type="SAM" id="MobiDB-lite"/>
    </source>
</evidence>
<comment type="similarity">
    <text evidence="3 11 12">Belongs to the peptidase S8 family.</text>
</comment>
<evidence type="ECO:0000256" key="9">
    <source>
        <dbReference type="ARBA" id="ARBA00022825"/>
    </source>
</evidence>
<evidence type="ECO:0000256" key="1">
    <source>
        <dbReference type="ARBA" id="ARBA00001913"/>
    </source>
</evidence>
<comment type="subcellular location">
    <subcellularLocation>
        <location evidence="2">Secreted</location>
    </subcellularLocation>
</comment>
<gene>
    <name evidence="17" type="ORF">BW143_08930</name>
</gene>
<dbReference type="InterPro" id="IPR022398">
    <property type="entry name" value="Peptidase_S8_His-AS"/>
</dbReference>
<feature type="signal peptide" evidence="15">
    <location>
        <begin position="1"/>
        <end position="25"/>
    </location>
</feature>
<dbReference type="PROSITE" id="PS00138">
    <property type="entry name" value="SUBTILASE_SER"/>
    <property type="match status" value="1"/>
</dbReference>
<comment type="caution">
    <text evidence="17">The sequence shown here is derived from an EMBL/GenBank/DDBJ whole genome shotgun (WGS) entry which is preliminary data.</text>
</comment>
<dbReference type="SUPFAM" id="SSF54897">
    <property type="entry name" value="Protease propeptides/inhibitors"/>
    <property type="match status" value="1"/>
</dbReference>
<dbReference type="EMBL" id="MTJL01000016">
    <property type="protein sequence ID" value="OMI06052.1"/>
    <property type="molecule type" value="Genomic_DNA"/>
</dbReference>
<evidence type="ECO:0000259" key="16">
    <source>
        <dbReference type="Pfam" id="PF00082"/>
    </source>
</evidence>
<evidence type="ECO:0000256" key="15">
    <source>
        <dbReference type="SAM" id="SignalP"/>
    </source>
</evidence>
<dbReference type="PANTHER" id="PTHR43806">
    <property type="entry name" value="PEPTIDASE S8"/>
    <property type="match status" value="1"/>
</dbReference>
<sequence>MKKFGLAAVSAMSFFSFSTVSPLQAESNEQEKEVIVVYKNQSGKKAVMEQAESVEHIYQQLHAAAVTADEKKVRNLEHDPDVLYVENNAAVKAAGIAPLKAVSSGTEQSTGSVTQWNVKLIQAALAWNKGLTGKRVKIAVIDSGIAPHEELSIAGGASMVSYTSSYHDDNGHGTHVAGIIGAKHNGYGIDGIAPDSQLYAVKVLDQNGSGDLKSILKGIDWSIRHGIDIINMSLVVSGDSQILHDAADKAYKKGLILVAASGNDGNGKPVHYPAAYSSVIAVSATNEKNRLASFSNTGGAIEFAAPGTSIISTSLHRGYAIGSGTSQAVPHVTGMFALLKQLDPASTNAELRRKMQFYARDLGASGRDSLFGYGLVRFKDTAAQAAFEKAQKAVGKAEKSKKKADIDAAQKAIDPLPADTDKTALKKRLARVKEQLKKTAESKVKLAEKQKKKANADAAQKAVNELYKGSFKTKLQKRIHSVRSSLLKSAQQAVSKAEKTASDANIGKAQKAINELLAGKDQMKLQKRLNTVKKKAALAYQQKVETAKAKVKTAEKRKTKKTKSAAQSAVDKLKASAAKKKLQKRLNAIKLK</sequence>
<proteinExistence type="inferred from homology"/>
<dbReference type="InterPro" id="IPR023827">
    <property type="entry name" value="Peptidase_S8_Asp-AS"/>
</dbReference>
<dbReference type="InterPro" id="IPR015500">
    <property type="entry name" value="Peptidase_S8_subtilisin-rel"/>
</dbReference>
<comment type="cofactor">
    <cofactor evidence="1">
        <name>Ca(2+)</name>
        <dbReference type="ChEBI" id="CHEBI:29108"/>
    </cofactor>
</comment>
<evidence type="ECO:0000256" key="7">
    <source>
        <dbReference type="ARBA" id="ARBA00022729"/>
    </source>
</evidence>
<reference evidence="17 18" key="1">
    <citation type="submission" date="2017-01" db="EMBL/GenBank/DDBJ databases">
        <title>Bacillus phylogenomics.</title>
        <authorList>
            <person name="Dunlap C."/>
        </authorList>
    </citation>
    <scope>NUCLEOTIDE SEQUENCE [LARGE SCALE GENOMIC DNA]</scope>
    <source>
        <strain evidence="17 18">NRRL B-41282</strain>
    </source>
</reference>
<evidence type="ECO:0000256" key="11">
    <source>
        <dbReference type="PROSITE-ProRule" id="PRU01240"/>
    </source>
</evidence>
<feature type="chain" id="PRO_5014065988" evidence="15">
    <location>
        <begin position="26"/>
        <end position="592"/>
    </location>
</feature>
<keyword evidence="10" id="KW-0106">Calcium</keyword>
<keyword evidence="8 11" id="KW-0378">Hydrolase</keyword>
<dbReference type="InterPro" id="IPR036852">
    <property type="entry name" value="Peptidase_S8/S53_dom_sf"/>
</dbReference>
<name>A0A1R1QN20_9BACI</name>
<dbReference type="SUPFAM" id="SSF52743">
    <property type="entry name" value="Subtilisin-like"/>
    <property type="match status" value="1"/>
</dbReference>
<keyword evidence="5 11" id="KW-0645">Protease</keyword>
<dbReference type="Proteomes" id="UP000187367">
    <property type="component" value="Unassembled WGS sequence"/>
</dbReference>
<evidence type="ECO:0000256" key="5">
    <source>
        <dbReference type="ARBA" id="ARBA00022670"/>
    </source>
</evidence>
<dbReference type="InterPro" id="IPR034202">
    <property type="entry name" value="Subtilisin_Carlsberg-like"/>
</dbReference>
<evidence type="ECO:0000256" key="13">
    <source>
        <dbReference type="SAM" id="Coils"/>
    </source>
</evidence>
<accession>A0A1R1RW58</accession>
<evidence type="ECO:0000256" key="8">
    <source>
        <dbReference type="ARBA" id="ARBA00022801"/>
    </source>
</evidence>
<dbReference type="Pfam" id="PF00082">
    <property type="entry name" value="Peptidase_S8"/>
    <property type="match status" value="1"/>
</dbReference>
<dbReference type="GO" id="GO:0006508">
    <property type="term" value="P:proteolysis"/>
    <property type="evidence" value="ECO:0007669"/>
    <property type="project" value="UniProtKB-KW"/>
</dbReference>
<dbReference type="PROSITE" id="PS51892">
    <property type="entry name" value="SUBTILASE"/>
    <property type="match status" value="1"/>
</dbReference>
<keyword evidence="7 15" id="KW-0732">Signal</keyword>
<evidence type="ECO:0000256" key="12">
    <source>
        <dbReference type="RuleBase" id="RU003355"/>
    </source>
</evidence>
<dbReference type="CDD" id="cd07477">
    <property type="entry name" value="Peptidases_S8_Subtilisin_subset"/>
    <property type="match status" value="1"/>
</dbReference>
<evidence type="ECO:0000256" key="6">
    <source>
        <dbReference type="ARBA" id="ARBA00022723"/>
    </source>
</evidence>
<accession>A0A1R1QN20</accession>
<dbReference type="OrthoDB" id="9798386at2"/>
<evidence type="ECO:0000256" key="2">
    <source>
        <dbReference type="ARBA" id="ARBA00004613"/>
    </source>
</evidence>
<dbReference type="InterPro" id="IPR023828">
    <property type="entry name" value="Peptidase_S8_Ser-AS"/>
</dbReference>
<feature type="active site" description="Charge relay system" evidence="11">
    <location>
        <position position="142"/>
    </location>
</feature>
<evidence type="ECO:0000313" key="17">
    <source>
        <dbReference type="EMBL" id="OMI06052.1"/>
    </source>
</evidence>
<dbReference type="PRINTS" id="PR00723">
    <property type="entry name" value="SUBTILISIN"/>
</dbReference>
<protein>
    <submittedName>
        <fullName evidence="17">Peptidase S8</fullName>
    </submittedName>
</protein>
<dbReference type="GO" id="GO:0046872">
    <property type="term" value="F:metal ion binding"/>
    <property type="evidence" value="ECO:0007669"/>
    <property type="project" value="UniProtKB-KW"/>
</dbReference>
<dbReference type="InterPro" id="IPR037045">
    <property type="entry name" value="S8pro/Inhibitor_I9_sf"/>
</dbReference>
<dbReference type="Gene3D" id="1.10.10.1270">
    <property type="entry name" value="Sbi, C3 binding domain IV"/>
    <property type="match status" value="3"/>
</dbReference>
<dbReference type="RefSeq" id="WP_076761728.1">
    <property type="nucleotide sequence ID" value="NZ_JARMMK010000001.1"/>
</dbReference>
<feature type="domain" description="Peptidase S8/S53" evidence="16">
    <location>
        <begin position="133"/>
        <end position="374"/>
    </location>
</feature>
<evidence type="ECO:0000256" key="4">
    <source>
        <dbReference type="ARBA" id="ARBA00022525"/>
    </source>
</evidence>
<dbReference type="InterPro" id="IPR041909">
    <property type="entry name" value="Sbi_C3_db_domIV"/>
</dbReference>
<evidence type="ECO:0000256" key="3">
    <source>
        <dbReference type="ARBA" id="ARBA00011073"/>
    </source>
</evidence>
<feature type="region of interest" description="Disordered" evidence="14">
    <location>
        <begin position="550"/>
        <end position="577"/>
    </location>
</feature>
<dbReference type="Gene3D" id="3.40.50.200">
    <property type="entry name" value="Peptidase S8/S53 domain"/>
    <property type="match status" value="1"/>
</dbReference>
<keyword evidence="4" id="KW-0964">Secreted</keyword>
<keyword evidence="9 11" id="KW-0720">Serine protease</keyword>
<dbReference type="PANTHER" id="PTHR43806:SF11">
    <property type="entry name" value="CEREVISIN-RELATED"/>
    <property type="match status" value="1"/>
</dbReference>
<keyword evidence="6" id="KW-0479">Metal-binding</keyword>
<dbReference type="InterPro" id="IPR050131">
    <property type="entry name" value="Peptidase_S8_subtilisin-like"/>
</dbReference>
<keyword evidence="13" id="KW-0175">Coiled coil</keyword>
<feature type="active site" description="Charge relay system" evidence="11">
    <location>
        <position position="172"/>
    </location>
</feature>